<reference evidence="3" key="1">
    <citation type="submission" date="2015-06" db="UniProtKB">
        <authorList>
            <consortium name="EnsemblPlants"/>
        </authorList>
    </citation>
    <scope>IDENTIFICATION</scope>
</reference>
<dbReference type="EnsemblPlants" id="EMT20690">
    <property type="protein sequence ID" value="EMT20690"/>
    <property type="gene ID" value="F775_21761"/>
</dbReference>
<evidence type="ECO:0000313" key="3">
    <source>
        <dbReference type="EnsemblPlants" id="EMT20690"/>
    </source>
</evidence>
<feature type="domain" description="F-box" evidence="2">
    <location>
        <begin position="8"/>
        <end position="41"/>
    </location>
</feature>
<evidence type="ECO:0000259" key="1">
    <source>
        <dbReference type="Pfam" id="PF03478"/>
    </source>
</evidence>
<dbReference type="Gene3D" id="1.20.1280.50">
    <property type="match status" value="1"/>
</dbReference>
<name>R7WG69_AEGTA</name>
<dbReference type="InterPro" id="IPR005174">
    <property type="entry name" value="KIB1-4_b-propeller"/>
</dbReference>
<accession>R7WG69</accession>
<proteinExistence type="predicted"/>
<sequence>MEAPVPDWSGLPADILNSVFQLLECPDLLRSAAVCTFWQKAYSMFRRSGVCPSQQTPCLLYCTEAAGAKALGMYSLSERKSYSMPLPEPPISNWIGSSHGWIVTMDEKSDLMLLNPITGDKITLPPVTTMEHVKPIVNDDGVLEKYKMSFYDGELPRVEDTPYACPLDRDGDLVYLKAILSSDPSAGECTVMLIHQPYAQLSFAKVGDAHWNWLQMHSFYADCIHHDGCFYAMTAAGAIDVFDLNGSSVVHRRILPNLVRMLEKCYIVQAPWGDVLQIIKEESLDPEQPDGETYVTAYEVYKVDFVELKRVKMRGIGEYALFTGKSTTSCFSLKDHPGLMANHLYFTHDDHDELLSGKDDPRDIGVYDLENDTRTNLVDPEPWRTWFPPIWFTPNLAKAGIFHFQILSGKDDPRDIGVYDLENDTRTNLVDPEPWRTWFPPIWCTPNLAKAGFPDDNGEAQ</sequence>
<dbReference type="InterPro" id="IPR001810">
    <property type="entry name" value="F-box_dom"/>
</dbReference>
<dbReference type="Pfam" id="PF12937">
    <property type="entry name" value="F-box-like"/>
    <property type="match status" value="1"/>
</dbReference>
<dbReference type="PANTHER" id="PTHR44586">
    <property type="entry name" value="F-BOX DOMAIN CONTAINING PROTEIN, EXPRESSED"/>
    <property type="match status" value="1"/>
</dbReference>
<dbReference type="InterPro" id="IPR036047">
    <property type="entry name" value="F-box-like_dom_sf"/>
</dbReference>
<dbReference type="Pfam" id="PF03478">
    <property type="entry name" value="Beta-prop_KIB1-4"/>
    <property type="match status" value="1"/>
</dbReference>
<feature type="domain" description="KIB1-4 beta-propeller" evidence="1">
    <location>
        <begin position="73"/>
        <end position="368"/>
    </location>
</feature>
<dbReference type="AlphaFoldDB" id="R7WG69"/>
<dbReference type="SUPFAM" id="SSF81383">
    <property type="entry name" value="F-box domain"/>
    <property type="match status" value="1"/>
</dbReference>
<evidence type="ECO:0000259" key="2">
    <source>
        <dbReference type="Pfam" id="PF12937"/>
    </source>
</evidence>
<evidence type="ECO:0008006" key="4">
    <source>
        <dbReference type="Google" id="ProtNLM"/>
    </source>
</evidence>
<organism evidence="3">
    <name type="scientific">Aegilops tauschii</name>
    <name type="common">Tausch's goatgrass</name>
    <name type="synonym">Aegilops squarrosa</name>
    <dbReference type="NCBI Taxonomy" id="37682"/>
    <lineage>
        <taxon>Eukaryota</taxon>
        <taxon>Viridiplantae</taxon>
        <taxon>Streptophyta</taxon>
        <taxon>Embryophyta</taxon>
        <taxon>Tracheophyta</taxon>
        <taxon>Spermatophyta</taxon>
        <taxon>Magnoliopsida</taxon>
        <taxon>Liliopsida</taxon>
        <taxon>Poales</taxon>
        <taxon>Poaceae</taxon>
        <taxon>BOP clade</taxon>
        <taxon>Pooideae</taxon>
        <taxon>Triticodae</taxon>
        <taxon>Triticeae</taxon>
        <taxon>Triticinae</taxon>
        <taxon>Aegilops</taxon>
    </lineage>
</organism>
<dbReference type="PANTHER" id="PTHR44586:SF6">
    <property type="entry name" value="OS11G0579600 PROTEIN"/>
    <property type="match status" value="1"/>
</dbReference>
<protein>
    <recommendedName>
        <fullName evidence="4">F-box domain-containing protein</fullName>
    </recommendedName>
</protein>